<dbReference type="GO" id="GO:0005737">
    <property type="term" value="C:cytoplasm"/>
    <property type="evidence" value="ECO:0007669"/>
    <property type="project" value="UniProtKB-SubCell"/>
</dbReference>
<comment type="subunit">
    <text evidence="6">Homotetramer, a dimer of dimers. One homotetramer interacts with 1 SecA dimer.</text>
</comment>
<comment type="subcellular location">
    <subcellularLocation>
        <location evidence="6">Cytoplasm</location>
    </subcellularLocation>
</comment>
<evidence type="ECO:0000313" key="7">
    <source>
        <dbReference type="EMBL" id="OYX35739.1"/>
    </source>
</evidence>
<reference evidence="7 8" key="1">
    <citation type="submission" date="2017-03" db="EMBL/GenBank/DDBJ databases">
        <title>Lifting the veil on microbial sulfur biogeochemistry in mining wastewaters.</title>
        <authorList>
            <person name="Kantor R.S."/>
            <person name="Colenbrander Nelson T."/>
            <person name="Marshall S."/>
            <person name="Bennett D."/>
            <person name="Apte S."/>
            <person name="Camacho D."/>
            <person name="Thomas B.C."/>
            <person name="Warren L.A."/>
            <person name="Banfield J.F."/>
        </authorList>
    </citation>
    <scope>NUCLEOTIDE SEQUENCE [LARGE SCALE GENOMIC DNA]</scope>
    <source>
        <strain evidence="7">32-69-9</strain>
    </source>
</reference>
<dbReference type="GO" id="GO:0006457">
    <property type="term" value="P:protein folding"/>
    <property type="evidence" value="ECO:0007669"/>
    <property type="project" value="UniProtKB-UniRule"/>
</dbReference>
<dbReference type="NCBIfam" id="TIGR00809">
    <property type="entry name" value="secB"/>
    <property type="match status" value="1"/>
</dbReference>
<dbReference type="SUPFAM" id="SSF54611">
    <property type="entry name" value="SecB-like"/>
    <property type="match status" value="1"/>
</dbReference>
<dbReference type="GO" id="GO:0051262">
    <property type="term" value="P:protein tetramerization"/>
    <property type="evidence" value="ECO:0007669"/>
    <property type="project" value="InterPro"/>
</dbReference>
<evidence type="ECO:0000256" key="5">
    <source>
        <dbReference type="ARBA" id="ARBA00023186"/>
    </source>
</evidence>
<dbReference type="Gene3D" id="3.10.420.10">
    <property type="entry name" value="SecB-like"/>
    <property type="match status" value="1"/>
</dbReference>
<dbReference type="InterPro" id="IPR003708">
    <property type="entry name" value="SecB"/>
</dbReference>
<comment type="similarity">
    <text evidence="1 6">Belongs to the SecB family.</text>
</comment>
<dbReference type="PANTHER" id="PTHR36918:SF1">
    <property type="entry name" value="PROTEIN-EXPORT PROTEIN SECB"/>
    <property type="match status" value="1"/>
</dbReference>
<dbReference type="InterPro" id="IPR035958">
    <property type="entry name" value="SecB-like_sf"/>
</dbReference>
<keyword evidence="4 6" id="KW-0811">Translocation</keyword>
<dbReference type="NCBIfam" id="NF004392">
    <property type="entry name" value="PRK05751.1-3"/>
    <property type="match status" value="1"/>
</dbReference>
<dbReference type="PANTHER" id="PTHR36918">
    <property type="match status" value="1"/>
</dbReference>
<dbReference type="PRINTS" id="PR01594">
    <property type="entry name" value="SECBCHAPRONE"/>
</dbReference>
<sequence>MTDAPLSNSPAADTTGAAAQPTMPGFRILAQYVRDLSFENPRAPDSLRIEGKPSIDMGVELNASGRPDGLFEVDLKLSIKASTEASPVFQVELLYGGLFQLQGVSDQDIEPMLLIECPRYLFPYAREIVARATADGGFYPPFMLDPIDFAGIYAARMQQAAQAPGAA</sequence>
<dbReference type="EMBL" id="NCEB01000003">
    <property type="protein sequence ID" value="OYX35739.1"/>
    <property type="molecule type" value="Genomic_DNA"/>
</dbReference>
<evidence type="ECO:0000256" key="4">
    <source>
        <dbReference type="ARBA" id="ARBA00023010"/>
    </source>
</evidence>
<dbReference type="AlphaFoldDB" id="A0A258FUD6"/>
<keyword evidence="3 6" id="KW-0653">Protein transport</keyword>
<keyword evidence="5 6" id="KW-0143">Chaperone</keyword>
<evidence type="ECO:0000256" key="3">
    <source>
        <dbReference type="ARBA" id="ARBA00022927"/>
    </source>
</evidence>
<evidence type="ECO:0000256" key="1">
    <source>
        <dbReference type="ARBA" id="ARBA00009990"/>
    </source>
</evidence>
<accession>A0A258FUD6</accession>
<evidence type="ECO:0000256" key="6">
    <source>
        <dbReference type="HAMAP-Rule" id="MF_00821"/>
    </source>
</evidence>
<keyword evidence="6" id="KW-0963">Cytoplasm</keyword>
<dbReference type="GO" id="GO:0051082">
    <property type="term" value="F:unfolded protein binding"/>
    <property type="evidence" value="ECO:0007669"/>
    <property type="project" value="InterPro"/>
</dbReference>
<gene>
    <name evidence="6" type="primary">secB</name>
    <name evidence="7" type="ORF">B7Z01_02295</name>
</gene>
<evidence type="ECO:0000256" key="2">
    <source>
        <dbReference type="ARBA" id="ARBA00022448"/>
    </source>
</evidence>
<keyword evidence="2 6" id="KW-0813">Transport</keyword>
<comment type="caution">
    <text evidence="7">The sequence shown here is derived from an EMBL/GenBank/DDBJ whole genome shotgun (WGS) entry which is preliminary data.</text>
</comment>
<name>A0A258FUD6_9CAUL</name>
<protein>
    <recommendedName>
        <fullName evidence="6">Protein-export protein SecB</fullName>
    </recommendedName>
</protein>
<dbReference type="GO" id="GO:0015031">
    <property type="term" value="P:protein transport"/>
    <property type="evidence" value="ECO:0007669"/>
    <property type="project" value="UniProtKB-UniRule"/>
</dbReference>
<dbReference type="Pfam" id="PF02556">
    <property type="entry name" value="SecB"/>
    <property type="match status" value="1"/>
</dbReference>
<evidence type="ECO:0000313" key="8">
    <source>
        <dbReference type="Proteomes" id="UP000215595"/>
    </source>
</evidence>
<dbReference type="HAMAP" id="MF_00821">
    <property type="entry name" value="SecB"/>
    <property type="match status" value="1"/>
</dbReference>
<dbReference type="Proteomes" id="UP000215595">
    <property type="component" value="Unassembled WGS sequence"/>
</dbReference>
<comment type="function">
    <text evidence="6">One of the proteins required for the normal export of preproteins out of the cell cytoplasm. It is a molecular chaperone that binds to a subset of precursor proteins, maintaining them in a translocation-competent state. It also specifically binds to its receptor SecA.</text>
</comment>
<proteinExistence type="inferred from homology"/>
<organism evidence="7 8">
    <name type="scientific">Brevundimonas subvibrioides</name>
    <dbReference type="NCBI Taxonomy" id="74313"/>
    <lineage>
        <taxon>Bacteria</taxon>
        <taxon>Pseudomonadati</taxon>
        <taxon>Pseudomonadota</taxon>
        <taxon>Alphaproteobacteria</taxon>
        <taxon>Caulobacterales</taxon>
        <taxon>Caulobacteraceae</taxon>
        <taxon>Brevundimonas</taxon>
    </lineage>
</organism>